<dbReference type="Gene3D" id="6.10.140.910">
    <property type="match status" value="1"/>
</dbReference>
<dbReference type="GO" id="GO:0005085">
    <property type="term" value="F:guanyl-nucleotide exchange factor activity"/>
    <property type="evidence" value="ECO:0007669"/>
    <property type="project" value="InterPro"/>
</dbReference>
<feature type="non-terminal residue" evidence="4">
    <location>
        <position position="288"/>
    </location>
</feature>
<evidence type="ECO:0000256" key="2">
    <source>
        <dbReference type="SAM" id="Coils"/>
    </source>
</evidence>
<keyword evidence="5" id="KW-1185">Reference proteome</keyword>
<dbReference type="PANTHER" id="PTHR14430:SF0">
    <property type="entry name" value="SEC2P DOMAIN-CONTAINING PROTEIN"/>
    <property type="match status" value="1"/>
</dbReference>
<sequence length="288" mass="33219">MTWGRIEQQAPIIVIDPTQTNKITNPLLAPPPLSYDSPLLSIQSFSSSTSSLNSEQTNHIGQLEFFDTATVNKQVLQIEELRQDVITLNQKYVQQIERFQESEQQKAQVEHELEDLSRNLFEQANTMVSKEKKTRFLVEQKLIRTQRELSLVREELENERAQFKELKSKLEGQIDSSASCKETDTVDIVDRGWLDMFKDFIKAAPNTPLDLLHRLSFLKLCFTMDVQPCLRSGIGFSRLTLKRLLESVIHQPCFIERTSPFQLNQQESVRRPSFVARFRPAPGTQCYG</sequence>
<dbReference type="GO" id="GO:0070319">
    <property type="term" value="C:Golgi to plasma membrane transport vesicle"/>
    <property type="evidence" value="ECO:0007669"/>
    <property type="project" value="TreeGrafter"/>
</dbReference>
<dbReference type="Proteomes" id="UP000253551">
    <property type="component" value="Unassembled WGS sequence"/>
</dbReference>
<feature type="coiled-coil region" evidence="2">
    <location>
        <begin position="71"/>
        <end position="176"/>
    </location>
</feature>
<dbReference type="AlphaFoldDB" id="A0A367IYH6"/>
<dbReference type="GO" id="GO:0006887">
    <property type="term" value="P:exocytosis"/>
    <property type="evidence" value="ECO:0007669"/>
    <property type="project" value="TreeGrafter"/>
</dbReference>
<evidence type="ECO:0000313" key="5">
    <source>
        <dbReference type="Proteomes" id="UP000253551"/>
    </source>
</evidence>
<gene>
    <name evidence="4" type="ORF">CU098_000130</name>
</gene>
<reference evidence="4 5" key="1">
    <citation type="journal article" date="2018" name="G3 (Bethesda)">
        <title>Phylogenetic and Phylogenomic Definition of Rhizopus Species.</title>
        <authorList>
            <person name="Gryganskyi A.P."/>
            <person name="Golan J."/>
            <person name="Dolatabadi S."/>
            <person name="Mondo S."/>
            <person name="Robb S."/>
            <person name="Idnurm A."/>
            <person name="Muszewska A."/>
            <person name="Steczkiewicz K."/>
            <person name="Masonjones S."/>
            <person name="Liao H.L."/>
            <person name="Gajdeczka M.T."/>
            <person name="Anike F."/>
            <person name="Vuek A."/>
            <person name="Anishchenko I.M."/>
            <person name="Voigt K."/>
            <person name="de Hoog G.S."/>
            <person name="Smith M.E."/>
            <person name="Heitman J."/>
            <person name="Vilgalys R."/>
            <person name="Stajich J.E."/>
        </authorList>
    </citation>
    <scope>NUCLEOTIDE SEQUENCE [LARGE SCALE GENOMIC DNA]</scope>
    <source>
        <strain evidence="4 5">LSU 92-RS-03</strain>
    </source>
</reference>
<evidence type="ECO:0000256" key="1">
    <source>
        <dbReference type="ARBA" id="ARBA00023054"/>
    </source>
</evidence>
<evidence type="ECO:0000259" key="3">
    <source>
        <dbReference type="Pfam" id="PF06428"/>
    </source>
</evidence>
<dbReference type="InterPro" id="IPR009449">
    <property type="entry name" value="Sec2_N"/>
</dbReference>
<organism evidence="4 5">
    <name type="scientific">Rhizopus stolonifer</name>
    <name type="common">Rhizopus nigricans</name>
    <dbReference type="NCBI Taxonomy" id="4846"/>
    <lineage>
        <taxon>Eukaryota</taxon>
        <taxon>Fungi</taxon>
        <taxon>Fungi incertae sedis</taxon>
        <taxon>Mucoromycota</taxon>
        <taxon>Mucoromycotina</taxon>
        <taxon>Mucoromycetes</taxon>
        <taxon>Mucorales</taxon>
        <taxon>Mucorineae</taxon>
        <taxon>Rhizopodaceae</taxon>
        <taxon>Rhizopus</taxon>
    </lineage>
</organism>
<evidence type="ECO:0000313" key="4">
    <source>
        <dbReference type="EMBL" id="RCH82649.1"/>
    </source>
</evidence>
<keyword evidence="1 2" id="KW-0175">Coiled coil</keyword>
<dbReference type="EMBL" id="PJQM01005026">
    <property type="protein sequence ID" value="RCH82649.1"/>
    <property type="molecule type" value="Genomic_DNA"/>
</dbReference>
<dbReference type="SUPFAM" id="SSF144284">
    <property type="entry name" value="Sec2 N-terminal region"/>
    <property type="match status" value="1"/>
</dbReference>
<dbReference type="Pfam" id="PF06428">
    <property type="entry name" value="Sec2p"/>
    <property type="match status" value="1"/>
</dbReference>
<name>A0A367IYH6_RHIST</name>
<dbReference type="PANTHER" id="PTHR14430">
    <property type="entry name" value="RABIN3-RELATED"/>
    <property type="match status" value="1"/>
</dbReference>
<comment type="caution">
    <text evidence="4">The sequence shown here is derived from an EMBL/GenBank/DDBJ whole genome shotgun (WGS) entry which is preliminary data.</text>
</comment>
<dbReference type="STRING" id="4846.A0A367IYH6"/>
<dbReference type="InterPro" id="IPR040351">
    <property type="entry name" value="RAB3IL/RAB3IP/Sec2"/>
</dbReference>
<dbReference type="OrthoDB" id="2289269at2759"/>
<accession>A0A367IYH6</accession>
<feature type="domain" description="GDP/GTP exchange factor Sec2 N-terminal" evidence="3">
    <location>
        <begin position="69"/>
        <end position="171"/>
    </location>
</feature>
<dbReference type="GO" id="GO:0051286">
    <property type="term" value="C:cell tip"/>
    <property type="evidence" value="ECO:0007669"/>
    <property type="project" value="TreeGrafter"/>
</dbReference>
<proteinExistence type="predicted"/>
<protein>
    <recommendedName>
        <fullName evidence="3">GDP/GTP exchange factor Sec2 N-terminal domain-containing protein</fullName>
    </recommendedName>
</protein>